<evidence type="ECO:0008006" key="3">
    <source>
        <dbReference type="Google" id="ProtNLM"/>
    </source>
</evidence>
<comment type="caution">
    <text evidence="1">The sequence shown here is derived from an EMBL/GenBank/DDBJ whole genome shotgun (WGS) entry which is preliminary data.</text>
</comment>
<dbReference type="SUPFAM" id="SSF56219">
    <property type="entry name" value="DNase I-like"/>
    <property type="match status" value="1"/>
</dbReference>
<sequence length="62" mass="6792">KPINVTVIQVYAPTTVADDEEIEDFYVSLQQLVDATPKKDTIVIMGDWNAKVGIKDGEAPSN</sequence>
<feature type="non-terminal residue" evidence="1">
    <location>
        <position position="1"/>
    </location>
</feature>
<dbReference type="EMBL" id="CAJOBP010044298">
    <property type="protein sequence ID" value="CAF4779204.1"/>
    <property type="molecule type" value="Genomic_DNA"/>
</dbReference>
<keyword evidence="2" id="KW-1185">Reference proteome</keyword>
<accession>A0A821N6N3</accession>
<name>A0A821N6N3_9BILA</name>
<evidence type="ECO:0000313" key="2">
    <source>
        <dbReference type="Proteomes" id="UP000663873"/>
    </source>
</evidence>
<evidence type="ECO:0000313" key="1">
    <source>
        <dbReference type="EMBL" id="CAF4779204.1"/>
    </source>
</evidence>
<protein>
    <recommendedName>
        <fullName evidence="3">Endonuclease/exonuclease/phosphatase domain-containing protein</fullName>
    </recommendedName>
</protein>
<organism evidence="1 2">
    <name type="scientific">Rotaria socialis</name>
    <dbReference type="NCBI Taxonomy" id="392032"/>
    <lineage>
        <taxon>Eukaryota</taxon>
        <taxon>Metazoa</taxon>
        <taxon>Spiralia</taxon>
        <taxon>Gnathifera</taxon>
        <taxon>Rotifera</taxon>
        <taxon>Eurotatoria</taxon>
        <taxon>Bdelloidea</taxon>
        <taxon>Philodinida</taxon>
        <taxon>Philodinidae</taxon>
        <taxon>Rotaria</taxon>
    </lineage>
</organism>
<dbReference type="Proteomes" id="UP000663873">
    <property type="component" value="Unassembled WGS sequence"/>
</dbReference>
<reference evidence="1" key="1">
    <citation type="submission" date="2021-02" db="EMBL/GenBank/DDBJ databases">
        <authorList>
            <person name="Nowell W R."/>
        </authorList>
    </citation>
    <scope>NUCLEOTIDE SEQUENCE</scope>
</reference>
<gene>
    <name evidence="1" type="ORF">UJA718_LOCUS40295</name>
</gene>
<dbReference type="AlphaFoldDB" id="A0A821N6N3"/>
<dbReference type="Gene3D" id="3.60.10.10">
    <property type="entry name" value="Endonuclease/exonuclease/phosphatase"/>
    <property type="match status" value="1"/>
</dbReference>
<dbReference type="InterPro" id="IPR036691">
    <property type="entry name" value="Endo/exonu/phosph_ase_sf"/>
</dbReference>
<proteinExistence type="predicted"/>